<dbReference type="OrthoDB" id="1925022at2759"/>
<accession>A0A5C7I4T1</accession>
<dbReference type="PANTHER" id="PTHR48045:SF34">
    <property type="entry name" value="ISOFLAVONE 7-O-GLUCOSYLTRANSFERASE 1-LIKE"/>
    <property type="match status" value="1"/>
</dbReference>
<dbReference type="AlphaFoldDB" id="A0A5C7I4T1"/>
<dbReference type="PANTHER" id="PTHR48045">
    <property type="entry name" value="UDP-GLYCOSYLTRANSFERASE 72B1"/>
    <property type="match status" value="1"/>
</dbReference>
<proteinExistence type="predicted"/>
<dbReference type="Gene3D" id="3.40.50.2000">
    <property type="entry name" value="Glycogen Phosphorylase B"/>
    <property type="match status" value="2"/>
</dbReference>
<reference evidence="2" key="1">
    <citation type="journal article" date="2019" name="Gigascience">
        <title>De novo genome assembly of the endangered Acer yangbiense, a plant species with extremely small populations endemic to Yunnan Province, China.</title>
        <authorList>
            <person name="Yang J."/>
            <person name="Wariss H.M."/>
            <person name="Tao L."/>
            <person name="Zhang R."/>
            <person name="Yun Q."/>
            <person name="Hollingsworth P."/>
            <person name="Dao Z."/>
            <person name="Luo G."/>
            <person name="Guo H."/>
            <person name="Ma Y."/>
            <person name="Sun W."/>
        </authorList>
    </citation>
    <scope>NUCLEOTIDE SEQUENCE [LARGE SCALE GENOMIC DNA]</scope>
    <source>
        <strain evidence="2">cv. Malutang</strain>
    </source>
</reference>
<comment type="caution">
    <text evidence="1">The sequence shown here is derived from an EMBL/GenBank/DDBJ whole genome shotgun (WGS) entry which is preliminary data.</text>
</comment>
<gene>
    <name evidence="1" type="ORF">EZV62_011264</name>
</gene>
<dbReference type="EMBL" id="VAHF01000004">
    <property type="protein sequence ID" value="TXG64270.1"/>
    <property type="molecule type" value="Genomic_DNA"/>
</dbReference>
<evidence type="ECO:0000313" key="2">
    <source>
        <dbReference type="Proteomes" id="UP000323000"/>
    </source>
</evidence>
<evidence type="ECO:0000313" key="1">
    <source>
        <dbReference type="EMBL" id="TXG64270.1"/>
    </source>
</evidence>
<organism evidence="1 2">
    <name type="scientific">Acer yangbiense</name>
    <dbReference type="NCBI Taxonomy" id="1000413"/>
    <lineage>
        <taxon>Eukaryota</taxon>
        <taxon>Viridiplantae</taxon>
        <taxon>Streptophyta</taxon>
        <taxon>Embryophyta</taxon>
        <taxon>Tracheophyta</taxon>
        <taxon>Spermatophyta</taxon>
        <taxon>Magnoliopsida</taxon>
        <taxon>eudicotyledons</taxon>
        <taxon>Gunneridae</taxon>
        <taxon>Pentapetalae</taxon>
        <taxon>rosids</taxon>
        <taxon>malvids</taxon>
        <taxon>Sapindales</taxon>
        <taxon>Sapindaceae</taxon>
        <taxon>Hippocastanoideae</taxon>
        <taxon>Acereae</taxon>
        <taxon>Acer</taxon>
    </lineage>
</organism>
<dbReference type="SUPFAM" id="SSF53756">
    <property type="entry name" value="UDP-Glycosyltransferase/glycogen phosphorylase"/>
    <property type="match status" value="1"/>
</dbReference>
<name>A0A5C7I4T1_9ROSI</name>
<protein>
    <submittedName>
        <fullName evidence="1">Uncharacterized protein</fullName>
    </submittedName>
</protein>
<keyword evidence="2" id="KW-1185">Reference proteome</keyword>
<sequence>MEEPGEVEKLMELEASWQEFIWVVRKDKKDEDVLKIGVSVGVQQWPRMVGDFVKGDAIEKAVKEIMVGDRVGEMRSRAKELGEMSMRAIEKEGSSYSDLNGLIDELRLSRNSSK</sequence>
<dbReference type="Proteomes" id="UP000323000">
    <property type="component" value="Chromosome 4"/>
</dbReference>